<dbReference type="RefSeq" id="WP_149437798.1">
    <property type="nucleotide sequence ID" value="NZ_VTPX01000021.1"/>
</dbReference>
<gene>
    <name evidence="1" type="ORF">F0A16_20620</name>
</gene>
<accession>A0A640W8J0</accession>
<evidence type="ECO:0000313" key="1">
    <source>
        <dbReference type="EMBL" id="KAA0015494.1"/>
    </source>
</evidence>
<sequence>MTPVQQAQDMVGFYIEAEMAVLQGQSFSKNGRTLTMANLAEIRKGREYWERRVQQLRGRGGGICSFARFVDE</sequence>
<reference evidence="1 2" key="1">
    <citation type="submission" date="2019-08" db="EMBL/GenBank/DDBJ databases">
        <title>Bioinformatics analysis of the strain L3 and L5.</title>
        <authorList>
            <person name="Li X."/>
        </authorList>
    </citation>
    <scope>NUCLEOTIDE SEQUENCE [LARGE SCALE GENOMIC DNA]</scope>
    <source>
        <strain evidence="1 2">L3</strain>
    </source>
</reference>
<proteinExistence type="predicted"/>
<name>A0A640W8J0_9GAMM</name>
<dbReference type="AlphaFoldDB" id="A0A640W8J0"/>
<evidence type="ECO:0000313" key="2">
    <source>
        <dbReference type="Proteomes" id="UP000466024"/>
    </source>
</evidence>
<dbReference type="Proteomes" id="UP000466024">
    <property type="component" value="Unassembled WGS sequence"/>
</dbReference>
<protein>
    <recommendedName>
        <fullName evidence="3">Primosomal replication protein PriB/PriC domain protein</fullName>
    </recommendedName>
</protein>
<comment type="caution">
    <text evidence="1">The sequence shown here is derived from an EMBL/GenBank/DDBJ whole genome shotgun (WGS) entry which is preliminary data.</text>
</comment>
<evidence type="ECO:0008006" key="3">
    <source>
        <dbReference type="Google" id="ProtNLM"/>
    </source>
</evidence>
<keyword evidence="2" id="KW-1185">Reference proteome</keyword>
<dbReference type="EMBL" id="VTPX01000021">
    <property type="protein sequence ID" value="KAA0015494.1"/>
    <property type="molecule type" value="Genomic_DNA"/>
</dbReference>
<organism evidence="1 2">
    <name type="scientific">Salinicola corii</name>
    <dbReference type="NCBI Taxonomy" id="2606937"/>
    <lineage>
        <taxon>Bacteria</taxon>
        <taxon>Pseudomonadati</taxon>
        <taxon>Pseudomonadota</taxon>
        <taxon>Gammaproteobacteria</taxon>
        <taxon>Oceanospirillales</taxon>
        <taxon>Halomonadaceae</taxon>
        <taxon>Salinicola</taxon>
    </lineage>
</organism>